<dbReference type="EMBL" id="CP054491">
    <property type="protein sequence ID" value="QKQ25273.1"/>
    <property type="molecule type" value="Genomic_DNA"/>
</dbReference>
<dbReference type="Proteomes" id="UP000509658">
    <property type="component" value="Chromosome"/>
</dbReference>
<gene>
    <name evidence="1" type="ORF">HUE57_02440</name>
</gene>
<organism evidence="1 2">
    <name type="scientific">Candidatus Reidiella endopervernicosa</name>
    <dbReference type="NCBI Taxonomy" id="2738883"/>
    <lineage>
        <taxon>Bacteria</taxon>
        <taxon>Pseudomonadati</taxon>
        <taxon>Pseudomonadota</taxon>
        <taxon>Gammaproteobacteria</taxon>
        <taxon>Candidatus Reidiella</taxon>
    </lineage>
</organism>
<evidence type="ECO:0000313" key="2">
    <source>
        <dbReference type="Proteomes" id="UP000509658"/>
    </source>
</evidence>
<protein>
    <submittedName>
        <fullName evidence="1">Uncharacterized protein</fullName>
    </submittedName>
</protein>
<keyword evidence="2" id="KW-1185">Reference proteome</keyword>
<name>A0A6N0HSC5_9GAMM</name>
<accession>A0A6N0HSC5</accession>
<proteinExistence type="predicted"/>
<reference evidence="1 2" key="1">
    <citation type="submission" date="2020-05" db="EMBL/GenBank/DDBJ databases">
        <title>Horizontal transmission and recombination maintain forever young bacterial symbiont genomes.</title>
        <authorList>
            <person name="Russell S.L."/>
            <person name="Pepper-Tunick E."/>
            <person name="Svedberg J."/>
            <person name="Byrne A."/>
            <person name="Ruelas Castillo J."/>
            <person name="Vollmers C."/>
            <person name="Beinart R.A."/>
            <person name="Corbett-Detig R."/>
        </authorList>
    </citation>
    <scope>NUCLEOTIDE SEQUENCE [LARGE SCALE GENOMIC DNA]</scope>
    <source>
        <strain evidence="1">Santa_Monica_outfall</strain>
    </source>
</reference>
<dbReference type="KEGG" id="rev:HUE57_02440"/>
<dbReference type="RefSeq" id="WP_174672665.1">
    <property type="nucleotide sequence ID" value="NZ_CP054491.1"/>
</dbReference>
<sequence length="53" mass="5624">MLKRLEQLACLPTSPQASEPLGLDALLTEAAVIQRMGGCTAEVPKRESIDTIG</sequence>
<evidence type="ECO:0000313" key="1">
    <source>
        <dbReference type="EMBL" id="QKQ25273.1"/>
    </source>
</evidence>
<dbReference type="AlphaFoldDB" id="A0A6N0HSC5"/>